<reference evidence="1 2" key="1">
    <citation type="journal article" date="2019" name="Nat. Ecol. Evol.">
        <title>Megaphylogeny resolves global patterns of mushroom evolution.</title>
        <authorList>
            <person name="Varga T."/>
            <person name="Krizsan K."/>
            <person name="Foldi C."/>
            <person name="Dima B."/>
            <person name="Sanchez-Garcia M."/>
            <person name="Sanchez-Ramirez S."/>
            <person name="Szollosi G.J."/>
            <person name="Szarkandi J.G."/>
            <person name="Papp V."/>
            <person name="Albert L."/>
            <person name="Andreopoulos W."/>
            <person name="Angelini C."/>
            <person name="Antonin V."/>
            <person name="Barry K.W."/>
            <person name="Bougher N.L."/>
            <person name="Buchanan P."/>
            <person name="Buyck B."/>
            <person name="Bense V."/>
            <person name="Catcheside P."/>
            <person name="Chovatia M."/>
            <person name="Cooper J."/>
            <person name="Damon W."/>
            <person name="Desjardin D."/>
            <person name="Finy P."/>
            <person name="Geml J."/>
            <person name="Haridas S."/>
            <person name="Hughes K."/>
            <person name="Justo A."/>
            <person name="Karasinski D."/>
            <person name="Kautmanova I."/>
            <person name="Kiss B."/>
            <person name="Kocsube S."/>
            <person name="Kotiranta H."/>
            <person name="LaButti K.M."/>
            <person name="Lechner B.E."/>
            <person name="Liimatainen K."/>
            <person name="Lipzen A."/>
            <person name="Lukacs Z."/>
            <person name="Mihaltcheva S."/>
            <person name="Morgado L.N."/>
            <person name="Niskanen T."/>
            <person name="Noordeloos M.E."/>
            <person name="Ohm R.A."/>
            <person name="Ortiz-Santana B."/>
            <person name="Ovrebo C."/>
            <person name="Racz N."/>
            <person name="Riley R."/>
            <person name="Savchenko A."/>
            <person name="Shiryaev A."/>
            <person name="Soop K."/>
            <person name="Spirin V."/>
            <person name="Szebenyi C."/>
            <person name="Tomsovsky M."/>
            <person name="Tulloss R.E."/>
            <person name="Uehling J."/>
            <person name="Grigoriev I.V."/>
            <person name="Vagvolgyi C."/>
            <person name="Papp T."/>
            <person name="Martin F.M."/>
            <person name="Miettinen O."/>
            <person name="Hibbett D.S."/>
            <person name="Nagy L.G."/>
        </authorList>
    </citation>
    <scope>NUCLEOTIDE SEQUENCE [LARGE SCALE GENOMIC DNA]</scope>
    <source>
        <strain evidence="1 2">CBS 962.96</strain>
    </source>
</reference>
<sequence>MYLITWGQIGSDKHTRKYWYINGESHNHSRYTRVLHFTAQEEADVGQLAQDYPDKKPIELLVGPKTMSGRKQGAASIAQAANNPDSW</sequence>
<organism evidence="1 2">
    <name type="scientific">Dendrothele bispora (strain CBS 962.96)</name>
    <dbReference type="NCBI Taxonomy" id="1314807"/>
    <lineage>
        <taxon>Eukaryota</taxon>
        <taxon>Fungi</taxon>
        <taxon>Dikarya</taxon>
        <taxon>Basidiomycota</taxon>
        <taxon>Agaricomycotina</taxon>
        <taxon>Agaricomycetes</taxon>
        <taxon>Agaricomycetidae</taxon>
        <taxon>Agaricales</taxon>
        <taxon>Agaricales incertae sedis</taxon>
        <taxon>Dendrothele</taxon>
    </lineage>
</organism>
<evidence type="ECO:0000313" key="1">
    <source>
        <dbReference type="EMBL" id="THU77578.1"/>
    </source>
</evidence>
<feature type="non-terminal residue" evidence="1">
    <location>
        <position position="87"/>
    </location>
</feature>
<dbReference type="EMBL" id="ML180397">
    <property type="protein sequence ID" value="THU77578.1"/>
    <property type="molecule type" value="Genomic_DNA"/>
</dbReference>
<evidence type="ECO:0000313" key="2">
    <source>
        <dbReference type="Proteomes" id="UP000297245"/>
    </source>
</evidence>
<proteinExistence type="predicted"/>
<dbReference type="AlphaFoldDB" id="A0A4S8KQH0"/>
<gene>
    <name evidence="1" type="ORF">K435DRAFT_877668</name>
</gene>
<protein>
    <submittedName>
        <fullName evidence="1">Uncharacterized protein</fullName>
    </submittedName>
</protein>
<dbReference type="Proteomes" id="UP000297245">
    <property type="component" value="Unassembled WGS sequence"/>
</dbReference>
<name>A0A4S8KQH0_DENBC</name>
<keyword evidence="2" id="KW-1185">Reference proteome</keyword>
<accession>A0A4S8KQH0</accession>